<dbReference type="RefSeq" id="WP_002683326.1">
    <property type="nucleotide sequence ID" value="NZ_CM001795.1"/>
</dbReference>
<keyword evidence="6" id="KW-0547">Nucleotide-binding</keyword>
<proteinExistence type="inferred from homology"/>
<sequence length="107" mass="12499">MSAFEKLRKNGINISEKDIKIIAAKYSIKEISIFGSSIRDDFDTDSDIDLLIEFYNSETISLYDIIDIQEYFEKITQRPVDIVEPEGLRNPYRRENILKTKEILYAA</sequence>
<evidence type="ECO:0000259" key="10">
    <source>
        <dbReference type="Pfam" id="PF01909"/>
    </source>
</evidence>
<dbReference type="HOGENOM" id="CLU_130257_4_1_12"/>
<organism evidence="11">
    <name type="scientific">Treponema denticola H-22</name>
    <dbReference type="NCBI Taxonomy" id="999432"/>
    <lineage>
        <taxon>Bacteria</taxon>
        <taxon>Pseudomonadati</taxon>
        <taxon>Spirochaetota</taxon>
        <taxon>Spirochaetia</taxon>
        <taxon>Spirochaetales</taxon>
        <taxon>Treponemataceae</taxon>
        <taxon>Treponema</taxon>
    </lineage>
</organism>
<evidence type="ECO:0000256" key="6">
    <source>
        <dbReference type="ARBA" id="ARBA00022741"/>
    </source>
</evidence>
<protein>
    <recommendedName>
        <fullName evidence="10">Polymerase nucleotidyl transferase domain-containing protein</fullName>
    </recommendedName>
</protein>
<comment type="cofactor">
    <cofactor evidence="1">
        <name>Mg(2+)</name>
        <dbReference type="ChEBI" id="CHEBI:18420"/>
    </cofactor>
</comment>
<dbReference type="Gene3D" id="3.30.460.10">
    <property type="entry name" value="Beta Polymerase, domain 2"/>
    <property type="match status" value="1"/>
</dbReference>
<dbReference type="AlphaFoldDB" id="A0A0E2E8E6"/>
<name>A0A0E2E8E6_TREDN</name>
<feature type="domain" description="Polymerase nucleotidyl transferase" evidence="10">
    <location>
        <begin position="19"/>
        <end position="102"/>
    </location>
</feature>
<dbReference type="Pfam" id="PF01909">
    <property type="entry name" value="NTP_transf_2"/>
    <property type="match status" value="1"/>
</dbReference>
<dbReference type="InterPro" id="IPR052038">
    <property type="entry name" value="Type-VII_TA_antitoxin"/>
</dbReference>
<dbReference type="InterPro" id="IPR002934">
    <property type="entry name" value="Polymerase_NTP_transf_dom"/>
</dbReference>
<keyword evidence="4" id="KW-0548">Nucleotidyltransferase</keyword>
<dbReference type="Proteomes" id="UP000011705">
    <property type="component" value="Chromosome"/>
</dbReference>
<dbReference type="GO" id="GO:0016779">
    <property type="term" value="F:nucleotidyltransferase activity"/>
    <property type="evidence" value="ECO:0007669"/>
    <property type="project" value="UniProtKB-KW"/>
</dbReference>
<dbReference type="GO" id="GO:0005524">
    <property type="term" value="F:ATP binding"/>
    <property type="evidence" value="ECO:0007669"/>
    <property type="project" value="UniProtKB-KW"/>
</dbReference>
<evidence type="ECO:0000256" key="4">
    <source>
        <dbReference type="ARBA" id="ARBA00022695"/>
    </source>
</evidence>
<evidence type="ECO:0000313" key="11">
    <source>
        <dbReference type="EMBL" id="EMB35317.1"/>
    </source>
</evidence>
<dbReference type="GO" id="GO:0046872">
    <property type="term" value="F:metal ion binding"/>
    <property type="evidence" value="ECO:0007669"/>
    <property type="project" value="UniProtKB-KW"/>
</dbReference>
<evidence type="ECO:0000256" key="8">
    <source>
        <dbReference type="ARBA" id="ARBA00022842"/>
    </source>
</evidence>
<evidence type="ECO:0000256" key="3">
    <source>
        <dbReference type="ARBA" id="ARBA00022679"/>
    </source>
</evidence>
<dbReference type="EMBL" id="AGDV01000005">
    <property type="protein sequence ID" value="EMB35317.1"/>
    <property type="molecule type" value="Genomic_DNA"/>
</dbReference>
<keyword evidence="8" id="KW-0460">Magnesium</keyword>
<evidence type="ECO:0000256" key="7">
    <source>
        <dbReference type="ARBA" id="ARBA00022840"/>
    </source>
</evidence>
<evidence type="ECO:0000256" key="1">
    <source>
        <dbReference type="ARBA" id="ARBA00001946"/>
    </source>
</evidence>
<evidence type="ECO:0000256" key="5">
    <source>
        <dbReference type="ARBA" id="ARBA00022723"/>
    </source>
</evidence>
<evidence type="ECO:0000256" key="2">
    <source>
        <dbReference type="ARBA" id="ARBA00022649"/>
    </source>
</evidence>
<dbReference type="PATRIC" id="fig|999432.5.peg.614"/>
<evidence type="ECO:0000256" key="9">
    <source>
        <dbReference type="ARBA" id="ARBA00038276"/>
    </source>
</evidence>
<reference evidence="11" key="1">
    <citation type="submission" date="2012-01" db="EMBL/GenBank/DDBJ databases">
        <title>The Genome Sequence of Treponema denticola H-22.</title>
        <authorList>
            <consortium name="The Broad Institute Genome Sequencing Platform"/>
            <person name="Earl A."/>
            <person name="Ward D."/>
            <person name="Feldgarden M."/>
            <person name="Gevers D."/>
            <person name="Blanton J.M."/>
            <person name="Fenno C.J."/>
            <person name="Baranova O.V."/>
            <person name="Mathney J."/>
            <person name="Dewhirst F.E."/>
            <person name="Izard J."/>
            <person name="Young S.K."/>
            <person name="Zeng Q."/>
            <person name="Gargeya S."/>
            <person name="Fitzgerald M."/>
            <person name="Haas B."/>
            <person name="Abouelleil A."/>
            <person name="Alvarado L."/>
            <person name="Arachchi H.M."/>
            <person name="Berlin A."/>
            <person name="Chapman S.B."/>
            <person name="Gearin G."/>
            <person name="Goldberg J."/>
            <person name="Griggs A."/>
            <person name="Gujja S."/>
            <person name="Hansen M."/>
            <person name="Heiman D."/>
            <person name="Howarth C."/>
            <person name="Larimer J."/>
            <person name="Lui A."/>
            <person name="MacDonald P.J.P."/>
            <person name="McCowen C."/>
            <person name="Montmayeur A."/>
            <person name="Murphy C."/>
            <person name="Neiman D."/>
            <person name="Pearson M."/>
            <person name="Priest M."/>
            <person name="Roberts A."/>
            <person name="Saif S."/>
            <person name="Shea T."/>
            <person name="Sisk P."/>
            <person name="Stolte C."/>
            <person name="Sykes S."/>
            <person name="Wortman J."/>
            <person name="Nusbaum C."/>
            <person name="Birren B."/>
        </authorList>
    </citation>
    <scope>NUCLEOTIDE SEQUENCE [LARGE SCALE GENOMIC DNA]</scope>
    <source>
        <strain evidence="11">H-22</strain>
    </source>
</reference>
<keyword evidence="2" id="KW-1277">Toxin-antitoxin system</keyword>
<keyword evidence="7" id="KW-0067">ATP-binding</keyword>
<comment type="caution">
    <text evidence="11">The sequence shown here is derived from an EMBL/GenBank/DDBJ whole genome shotgun (WGS) entry which is preliminary data.</text>
</comment>
<accession>A0A0E2E8E6</accession>
<gene>
    <name evidence="11" type="ORF">HMPREF9726_00592</name>
</gene>
<dbReference type="PANTHER" id="PTHR33571">
    <property type="entry name" value="SSL8005 PROTEIN"/>
    <property type="match status" value="1"/>
</dbReference>
<dbReference type="SUPFAM" id="SSF81301">
    <property type="entry name" value="Nucleotidyltransferase"/>
    <property type="match status" value="1"/>
</dbReference>
<keyword evidence="5" id="KW-0479">Metal-binding</keyword>
<comment type="similarity">
    <text evidence="9">Belongs to the MntA antitoxin family.</text>
</comment>
<dbReference type="PANTHER" id="PTHR33571:SF12">
    <property type="entry name" value="BSL3053 PROTEIN"/>
    <property type="match status" value="1"/>
</dbReference>
<keyword evidence="3" id="KW-0808">Transferase</keyword>
<dbReference type="InterPro" id="IPR043519">
    <property type="entry name" value="NT_sf"/>
</dbReference>